<keyword evidence="11 12" id="KW-0472">Membrane</keyword>
<reference evidence="13 14" key="1">
    <citation type="journal article" date="2012" name="Sci. Rep.">
        <title>Genomic perspectives on the evolution of fungal entomopathogenicity in Beauveria bassiana.</title>
        <authorList>
            <person name="Xiao G."/>
            <person name="Ying S.H."/>
            <person name="Zheng P."/>
            <person name="Wang Z.L."/>
            <person name="Zhang S."/>
            <person name="Xie X.Q."/>
            <person name="Shang Y."/>
            <person name="St Leger R.J."/>
            <person name="Zhao G.P."/>
            <person name="Wang C."/>
            <person name="Feng M.G."/>
        </authorList>
    </citation>
    <scope>NUCLEOTIDE SEQUENCE [LARGE SCALE GENOMIC DNA]</scope>
    <source>
        <strain evidence="13 14">ARSEF 2860</strain>
    </source>
</reference>
<evidence type="ECO:0000256" key="1">
    <source>
        <dbReference type="ARBA" id="ARBA00004477"/>
    </source>
</evidence>
<organism evidence="13 14">
    <name type="scientific">Beauveria bassiana (strain ARSEF 2860)</name>
    <name type="common">White muscardine disease fungus</name>
    <name type="synonym">Tritirachium shiotae</name>
    <dbReference type="NCBI Taxonomy" id="655819"/>
    <lineage>
        <taxon>Eukaryota</taxon>
        <taxon>Fungi</taxon>
        <taxon>Dikarya</taxon>
        <taxon>Ascomycota</taxon>
        <taxon>Pezizomycotina</taxon>
        <taxon>Sordariomycetes</taxon>
        <taxon>Hypocreomycetidae</taxon>
        <taxon>Hypocreales</taxon>
        <taxon>Cordycipitaceae</taxon>
        <taxon>Beauveria</taxon>
    </lineage>
</organism>
<dbReference type="GO" id="GO:0031501">
    <property type="term" value="C:mannosyltransferase complex"/>
    <property type="evidence" value="ECO:0007669"/>
    <property type="project" value="TreeGrafter"/>
</dbReference>
<dbReference type="AlphaFoldDB" id="J5JRL7"/>
<dbReference type="PANTHER" id="PTHR12468:SF2">
    <property type="entry name" value="GPI MANNOSYLTRANSFERASE 2"/>
    <property type="match status" value="1"/>
</dbReference>
<keyword evidence="7 12" id="KW-0808">Transferase</keyword>
<comment type="function">
    <text evidence="12">Mannosyltransferase involved in glycosylphosphatidylinositol-anchor biosynthesis.</text>
</comment>
<dbReference type="GO" id="GO:0005789">
    <property type="term" value="C:endoplasmic reticulum membrane"/>
    <property type="evidence" value="ECO:0007669"/>
    <property type="project" value="UniProtKB-SubCell"/>
</dbReference>
<evidence type="ECO:0000256" key="6">
    <source>
        <dbReference type="ARBA" id="ARBA00022676"/>
    </source>
</evidence>
<dbReference type="GeneID" id="19886400"/>
<dbReference type="Pfam" id="PF04188">
    <property type="entry name" value="Mannosyl_trans2"/>
    <property type="match status" value="1"/>
</dbReference>
<sequence length="465" mass="48793">MALKASSPNASRSPSSSSSPLLTLTLAFIAWKSFILLLSCGGALVGPGYDTSTSLFFARSSSSSSSSSSATLLARRLTRWDAIYFVHAARGGINGSRAPVYEQQWAFSPALSLFLQWLAAQARRTSSILGRLPLNDGRTEDDDLEALAGIALAHASHAVAVFTLHRLTLLLTGGDARRALLAALLCVISPAGVFLSAPYAESPFAALSFAGVWVLAAGYEDPLGSARRSAAVLAAGAVLGLATAVRSNGLANGLLFAVEALRAAGAFVKAPGVKLAVAAGVAGVGGVLVAMGSAIPQYVAYTIYCGGGGDERAAVMRPPWCERTVPSIYSYVQDVYWNVGFLRYWTPNQIPLFLLAAPVLTLLIASGYEVLRRPAAGGFALSSLDHRVLVQALAASQAIVALLALTSYHVQVISRLASGYAVWYWWIAACLMDKSRRGVGRAAVIFMVMYGGIQAVLFSTFLPPA</sequence>
<feature type="transmembrane region" description="Helical" evidence="12">
    <location>
        <begin position="443"/>
        <end position="462"/>
    </location>
</feature>
<dbReference type="GO" id="GO:0004376">
    <property type="term" value="F:GPI mannosyltransferase activity"/>
    <property type="evidence" value="ECO:0007669"/>
    <property type="project" value="InterPro"/>
</dbReference>
<dbReference type="Proteomes" id="UP000002762">
    <property type="component" value="Unassembled WGS sequence"/>
</dbReference>
<evidence type="ECO:0000256" key="4">
    <source>
        <dbReference type="ARBA" id="ARBA00013795"/>
    </source>
</evidence>
<comment type="caution">
    <text evidence="12">Lacks conserved residue(s) required for the propagation of feature annotation.</text>
</comment>
<gene>
    <name evidence="13" type="ORF">BBA_03388</name>
</gene>
<keyword evidence="9 12" id="KW-0256">Endoplasmic reticulum</keyword>
<keyword evidence="5 12" id="KW-0337">GPI-anchor biosynthesis</keyword>
<dbReference type="GO" id="GO:0006506">
    <property type="term" value="P:GPI anchor biosynthetic process"/>
    <property type="evidence" value="ECO:0007669"/>
    <property type="project" value="UniProtKB-UniPathway"/>
</dbReference>
<comment type="similarity">
    <text evidence="3 12">Belongs to the PIGV family.</text>
</comment>
<evidence type="ECO:0000256" key="11">
    <source>
        <dbReference type="ARBA" id="ARBA00023136"/>
    </source>
</evidence>
<evidence type="ECO:0000256" key="7">
    <source>
        <dbReference type="ARBA" id="ARBA00022679"/>
    </source>
</evidence>
<dbReference type="HOGENOM" id="CLU_029048_0_0_1"/>
<evidence type="ECO:0000256" key="10">
    <source>
        <dbReference type="ARBA" id="ARBA00022989"/>
    </source>
</evidence>
<dbReference type="GO" id="GO:0000009">
    <property type="term" value="F:alpha-1,6-mannosyltransferase activity"/>
    <property type="evidence" value="ECO:0007669"/>
    <property type="project" value="InterPro"/>
</dbReference>
<keyword evidence="6 12" id="KW-0328">Glycosyltransferase</keyword>
<dbReference type="PANTHER" id="PTHR12468">
    <property type="entry name" value="GPI MANNOSYLTRANSFERASE 2"/>
    <property type="match status" value="1"/>
</dbReference>
<evidence type="ECO:0000313" key="14">
    <source>
        <dbReference type="Proteomes" id="UP000002762"/>
    </source>
</evidence>
<name>J5JRL7_BEAB2</name>
<feature type="transmembrane region" description="Helical" evidence="12">
    <location>
        <begin position="388"/>
        <end position="406"/>
    </location>
</feature>
<protein>
    <recommendedName>
        <fullName evidence="4 12">GPI mannosyltransferase 2</fullName>
        <ecNumber evidence="12">2.4.1.-</ecNumber>
    </recommendedName>
</protein>
<dbReference type="EMBL" id="JH725156">
    <property type="protein sequence ID" value="EJP67608.1"/>
    <property type="molecule type" value="Genomic_DNA"/>
</dbReference>
<comment type="pathway">
    <text evidence="2 12">Glycolipid biosynthesis; glycosylphosphatidylinositol-anchor biosynthesis.</text>
</comment>
<evidence type="ECO:0000256" key="8">
    <source>
        <dbReference type="ARBA" id="ARBA00022692"/>
    </source>
</evidence>
<accession>J5JRL7</accession>
<evidence type="ECO:0000313" key="13">
    <source>
        <dbReference type="EMBL" id="EJP67608.1"/>
    </source>
</evidence>
<dbReference type="OrthoDB" id="10252502at2759"/>
<keyword evidence="10 12" id="KW-1133">Transmembrane helix</keyword>
<dbReference type="UniPathway" id="UPA00196"/>
<dbReference type="EC" id="2.4.1.-" evidence="12"/>
<dbReference type="InParanoid" id="J5JRL7"/>
<feature type="transmembrane region" description="Helical" evidence="12">
    <location>
        <begin position="275"/>
        <end position="295"/>
    </location>
</feature>
<proteinExistence type="inferred from homology"/>
<dbReference type="STRING" id="655819.J5JRL7"/>
<evidence type="ECO:0000256" key="2">
    <source>
        <dbReference type="ARBA" id="ARBA00004687"/>
    </source>
</evidence>
<feature type="transmembrane region" description="Helical" evidence="12">
    <location>
        <begin position="179"/>
        <end position="197"/>
    </location>
</feature>
<keyword evidence="14" id="KW-1185">Reference proteome</keyword>
<dbReference type="RefSeq" id="XP_008596707.1">
    <property type="nucleotide sequence ID" value="XM_008598485.1"/>
</dbReference>
<comment type="subcellular location">
    <subcellularLocation>
        <location evidence="1 12">Endoplasmic reticulum membrane</location>
        <topology evidence="1 12">Multi-pass membrane protein</topology>
    </subcellularLocation>
</comment>
<feature type="transmembrane region" description="Helical" evidence="12">
    <location>
        <begin position="350"/>
        <end position="368"/>
    </location>
</feature>
<evidence type="ECO:0000256" key="3">
    <source>
        <dbReference type="ARBA" id="ARBA00008698"/>
    </source>
</evidence>
<feature type="transmembrane region" description="Helical" evidence="12">
    <location>
        <begin position="21"/>
        <end position="45"/>
    </location>
</feature>
<evidence type="ECO:0000256" key="9">
    <source>
        <dbReference type="ARBA" id="ARBA00022824"/>
    </source>
</evidence>
<keyword evidence="8 12" id="KW-0812">Transmembrane</keyword>
<dbReference type="FunCoup" id="J5JRL7">
    <property type="interactions" value="284"/>
</dbReference>
<evidence type="ECO:0000256" key="5">
    <source>
        <dbReference type="ARBA" id="ARBA00022502"/>
    </source>
</evidence>
<evidence type="ECO:0000256" key="12">
    <source>
        <dbReference type="RuleBase" id="RU363112"/>
    </source>
</evidence>
<dbReference type="InterPro" id="IPR007315">
    <property type="entry name" value="PIG-V/Gpi18"/>
</dbReference>